<evidence type="ECO:0000256" key="2">
    <source>
        <dbReference type="ARBA" id="ARBA00022448"/>
    </source>
</evidence>
<keyword evidence="5 8" id="KW-0812">Transmembrane</keyword>
<keyword evidence="3" id="KW-1003">Cell membrane</keyword>
<dbReference type="EMBL" id="BAAAQD010000037">
    <property type="protein sequence ID" value="GAA1566454.1"/>
    <property type="molecule type" value="Genomic_DNA"/>
</dbReference>
<evidence type="ECO:0000313" key="10">
    <source>
        <dbReference type="Proteomes" id="UP001501470"/>
    </source>
</evidence>
<evidence type="ECO:0000256" key="4">
    <source>
        <dbReference type="ARBA" id="ARBA00022519"/>
    </source>
</evidence>
<feature type="transmembrane region" description="Helical" evidence="8">
    <location>
        <begin position="238"/>
        <end position="260"/>
    </location>
</feature>
<accession>A0ABN2D0R0</accession>
<feature type="transmembrane region" description="Helical" evidence="8">
    <location>
        <begin position="36"/>
        <end position="56"/>
    </location>
</feature>
<keyword evidence="2" id="KW-0813">Transport</keyword>
<evidence type="ECO:0000256" key="7">
    <source>
        <dbReference type="ARBA" id="ARBA00023136"/>
    </source>
</evidence>
<evidence type="ECO:0000256" key="8">
    <source>
        <dbReference type="SAM" id="Phobius"/>
    </source>
</evidence>
<keyword evidence="10" id="KW-1185">Reference proteome</keyword>
<dbReference type="Pfam" id="PF02653">
    <property type="entry name" value="BPD_transp_2"/>
    <property type="match status" value="1"/>
</dbReference>
<sequence length="343" mass="35505">MTPTAANTAHEADAGPVPAAAGATTRFSSARVAAFTYRYMVVFVLVAMVVLFSLLLPETFPTVANLRTITGTQAVLIVLTLGLTATLAVGEFDLSFGAVLGFSSTLTAVLSVEHGWSTVPAVLAGVVAGTVVGSINGFFVVRLGISSLITTLGVSTILTGLTLAVSHQQVISGAPQLLVDLSADQLFGLPYPVYYGMALAAIAWYVYEHTPLGRYVYFTGEGREVARLSGLRVDAIRWGAFIVTGTVSGLAGVLTFGTLGSADPNIGGTYLLPAFAAAFLGATTIKPGRMNAWGTVVAVYVLVVGVTGLQLLGGAGWLEQVFNGSALVLAVTFARIVQRPNQS</sequence>
<name>A0ABN2D0R0_9ACTN</name>
<dbReference type="Proteomes" id="UP001501470">
    <property type="component" value="Unassembled WGS sequence"/>
</dbReference>
<feature type="transmembrane region" description="Helical" evidence="8">
    <location>
        <begin position="122"/>
        <end position="141"/>
    </location>
</feature>
<dbReference type="InterPro" id="IPR001851">
    <property type="entry name" value="ABC_transp_permease"/>
</dbReference>
<evidence type="ECO:0000256" key="1">
    <source>
        <dbReference type="ARBA" id="ARBA00004651"/>
    </source>
</evidence>
<organism evidence="9 10">
    <name type="scientific">Dactylosporangium maewongense</name>
    <dbReference type="NCBI Taxonomy" id="634393"/>
    <lineage>
        <taxon>Bacteria</taxon>
        <taxon>Bacillati</taxon>
        <taxon>Actinomycetota</taxon>
        <taxon>Actinomycetes</taxon>
        <taxon>Micromonosporales</taxon>
        <taxon>Micromonosporaceae</taxon>
        <taxon>Dactylosporangium</taxon>
    </lineage>
</organism>
<evidence type="ECO:0000313" key="9">
    <source>
        <dbReference type="EMBL" id="GAA1566454.1"/>
    </source>
</evidence>
<evidence type="ECO:0000256" key="6">
    <source>
        <dbReference type="ARBA" id="ARBA00022989"/>
    </source>
</evidence>
<keyword evidence="4" id="KW-0997">Cell inner membrane</keyword>
<comment type="subcellular location">
    <subcellularLocation>
        <location evidence="1">Cell membrane</location>
        <topology evidence="1">Multi-pass membrane protein</topology>
    </subcellularLocation>
</comment>
<feature type="transmembrane region" description="Helical" evidence="8">
    <location>
        <begin position="148"/>
        <end position="166"/>
    </location>
</feature>
<protein>
    <submittedName>
        <fullName evidence="9">ABC transporter permease</fullName>
    </submittedName>
</protein>
<keyword evidence="7 8" id="KW-0472">Membrane</keyword>
<gene>
    <name evidence="9" type="ORF">GCM10009827_105160</name>
</gene>
<proteinExistence type="predicted"/>
<evidence type="ECO:0000256" key="5">
    <source>
        <dbReference type="ARBA" id="ARBA00022692"/>
    </source>
</evidence>
<reference evidence="9 10" key="1">
    <citation type="journal article" date="2019" name="Int. J. Syst. Evol. Microbiol.">
        <title>The Global Catalogue of Microorganisms (GCM) 10K type strain sequencing project: providing services to taxonomists for standard genome sequencing and annotation.</title>
        <authorList>
            <consortium name="The Broad Institute Genomics Platform"/>
            <consortium name="The Broad Institute Genome Sequencing Center for Infectious Disease"/>
            <person name="Wu L."/>
            <person name="Ma J."/>
        </authorList>
    </citation>
    <scope>NUCLEOTIDE SEQUENCE [LARGE SCALE GENOMIC DNA]</scope>
    <source>
        <strain evidence="9 10">JCM 15933</strain>
    </source>
</reference>
<evidence type="ECO:0000256" key="3">
    <source>
        <dbReference type="ARBA" id="ARBA00022475"/>
    </source>
</evidence>
<dbReference type="PANTHER" id="PTHR32196">
    <property type="entry name" value="ABC TRANSPORTER PERMEASE PROTEIN YPHD-RELATED-RELATED"/>
    <property type="match status" value="1"/>
</dbReference>
<comment type="caution">
    <text evidence="9">The sequence shown here is derived from an EMBL/GenBank/DDBJ whole genome shotgun (WGS) entry which is preliminary data.</text>
</comment>
<feature type="transmembrane region" description="Helical" evidence="8">
    <location>
        <begin position="266"/>
        <end position="285"/>
    </location>
</feature>
<feature type="transmembrane region" description="Helical" evidence="8">
    <location>
        <begin position="68"/>
        <end position="89"/>
    </location>
</feature>
<feature type="transmembrane region" description="Helical" evidence="8">
    <location>
        <begin position="292"/>
        <end position="311"/>
    </location>
</feature>
<keyword evidence="6 8" id="KW-1133">Transmembrane helix</keyword>
<dbReference type="PANTHER" id="PTHR32196:SF21">
    <property type="entry name" value="ABC TRANSPORTER PERMEASE PROTEIN YPHD-RELATED"/>
    <property type="match status" value="1"/>
</dbReference>
<feature type="transmembrane region" description="Helical" evidence="8">
    <location>
        <begin position="186"/>
        <end position="207"/>
    </location>
</feature>
<dbReference type="CDD" id="cd06579">
    <property type="entry name" value="TM_PBP1_transp_AraH_like"/>
    <property type="match status" value="1"/>
</dbReference>